<comment type="caution">
    <text evidence="1">The sequence shown here is derived from an EMBL/GenBank/DDBJ whole genome shotgun (WGS) entry which is preliminary data.</text>
</comment>
<dbReference type="AlphaFoldDB" id="A0A8I0K2Q8"/>
<dbReference type="Pfam" id="PF16264">
    <property type="entry name" value="SatD"/>
    <property type="match status" value="1"/>
</dbReference>
<dbReference type="InterPro" id="IPR001387">
    <property type="entry name" value="Cro/C1-type_HTH"/>
</dbReference>
<gene>
    <name evidence="1" type="ORF">IBG24_10590</name>
</gene>
<dbReference type="CDD" id="cd00093">
    <property type="entry name" value="HTH_XRE"/>
    <property type="match status" value="1"/>
</dbReference>
<accession>A0A8I0K2Q8</accession>
<dbReference type="EMBL" id="JACTVM010000002">
    <property type="protein sequence ID" value="MBC9226764.1"/>
    <property type="molecule type" value="Genomic_DNA"/>
</dbReference>
<proteinExistence type="predicted"/>
<dbReference type="InterPro" id="IPR032580">
    <property type="entry name" value="SatD"/>
</dbReference>
<organism evidence="1 2">
    <name type="scientific">Aeromicrobium senzhongii</name>
    <dbReference type="NCBI Taxonomy" id="2663859"/>
    <lineage>
        <taxon>Bacteria</taxon>
        <taxon>Bacillati</taxon>
        <taxon>Actinomycetota</taxon>
        <taxon>Actinomycetes</taxon>
        <taxon>Propionibacteriales</taxon>
        <taxon>Nocardioidaceae</taxon>
        <taxon>Aeromicrobium</taxon>
    </lineage>
</organism>
<sequence>MEMKAGPSECVALIGDLVASRSAPSRRAAQEALIQALAAANELVPSLQAPAPTIGDEFQSTHGTLDQALLAALVVRLALPEGMDARVGIGAGTVEVVGRSEYGLTQDGPAWWNARDAIGQVEQRAGRQSGLRTWVHEGGTVNAYLMVRDHVVSGFDGRQRRLALGLIQGRTQRQLAESEGISPSAVSQSLRRSGALAVVDGLELVR</sequence>
<protein>
    <submittedName>
        <fullName evidence="1">Uncharacterized protein</fullName>
    </submittedName>
</protein>
<evidence type="ECO:0000313" key="2">
    <source>
        <dbReference type="Proteomes" id="UP000620591"/>
    </source>
</evidence>
<dbReference type="Proteomes" id="UP000620591">
    <property type="component" value="Unassembled WGS sequence"/>
</dbReference>
<reference evidence="2" key="1">
    <citation type="submission" date="2022-11" db="EMBL/GenBank/DDBJ databases">
        <title>Novel species in genus Aeromicrobium.</title>
        <authorList>
            <person name="Zhang G."/>
        </authorList>
    </citation>
    <scope>NUCLEOTIDE SEQUENCE [LARGE SCALE GENOMIC DNA]</scope>
    <source>
        <strain evidence="2">zg-636</strain>
    </source>
</reference>
<evidence type="ECO:0000313" key="1">
    <source>
        <dbReference type="EMBL" id="MBC9226764.1"/>
    </source>
</evidence>
<name>A0A8I0K2Q8_9ACTN</name>
<dbReference type="RefSeq" id="WP_187769515.1">
    <property type="nucleotide sequence ID" value="NZ_JACTVM010000002.1"/>
</dbReference>